<organism evidence="6 7">
    <name type="scientific">Chaetomium globosum (strain ATCC 6205 / CBS 148.51 / DSM 1962 / NBRC 6347 / NRRL 1970)</name>
    <name type="common">Soil fungus</name>
    <dbReference type="NCBI Taxonomy" id="306901"/>
    <lineage>
        <taxon>Eukaryota</taxon>
        <taxon>Fungi</taxon>
        <taxon>Dikarya</taxon>
        <taxon>Ascomycota</taxon>
        <taxon>Pezizomycotina</taxon>
        <taxon>Sordariomycetes</taxon>
        <taxon>Sordariomycetidae</taxon>
        <taxon>Sordariales</taxon>
        <taxon>Chaetomiaceae</taxon>
        <taxon>Chaetomium</taxon>
    </lineage>
</organism>
<dbReference type="InterPro" id="IPR056552">
    <property type="entry name" value="Ribonucl_Kappa"/>
</dbReference>
<dbReference type="Proteomes" id="UP000001056">
    <property type="component" value="Unassembled WGS sequence"/>
</dbReference>
<evidence type="ECO:0000313" key="6">
    <source>
        <dbReference type="EMBL" id="EAQ92700.1"/>
    </source>
</evidence>
<dbReference type="GeneID" id="4387821"/>
<keyword evidence="4 5" id="KW-0472">Membrane</keyword>
<dbReference type="Pfam" id="PF23489">
    <property type="entry name" value="V-ATPase_su_f"/>
    <property type="match status" value="1"/>
</dbReference>
<keyword evidence="2 5" id="KW-0812">Transmembrane</keyword>
<evidence type="ECO:0000256" key="3">
    <source>
        <dbReference type="ARBA" id="ARBA00022989"/>
    </source>
</evidence>
<dbReference type="InParanoid" id="Q2HFR9"/>
<feature type="transmembrane region" description="Helical" evidence="5">
    <location>
        <begin position="12"/>
        <end position="30"/>
    </location>
</feature>
<dbReference type="GO" id="GO:0016020">
    <property type="term" value="C:membrane"/>
    <property type="evidence" value="ECO:0007669"/>
    <property type="project" value="UniProtKB-SubCell"/>
</dbReference>
<dbReference type="EMBL" id="CH408029">
    <property type="protein sequence ID" value="EAQ92700.1"/>
    <property type="molecule type" value="Genomic_DNA"/>
</dbReference>
<sequence length="135" mass="14546">MKPVVSAMQAWSCFVISVFAIVILSVLGFLFRGNHPELVGGEEDPADGPAVAATVFTAVIIYATGVWRGSGVLVQSNGCIAFSPSAHMPGIATVFRVTSIRRWWGEDLVWSSLWPSGGWVVLPKTTRGNQQQNNN</sequence>
<gene>
    <name evidence="6" type="ORF">CHGG_00935</name>
</gene>
<dbReference type="STRING" id="306901.Q2HFR9"/>
<name>Q2HFR9_CHAGB</name>
<proteinExistence type="predicted"/>
<keyword evidence="7" id="KW-1185">Reference proteome</keyword>
<comment type="subcellular location">
    <subcellularLocation>
        <location evidence="1">Membrane</location>
    </subcellularLocation>
</comment>
<keyword evidence="3 5" id="KW-1133">Transmembrane helix</keyword>
<evidence type="ECO:0000256" key="4">
    <source>
        <dbReference type="ARBA" id="ARBA00023136"/>
    </source>
</evidence>
<evidence type="ECO:0000256" key="5">
    <source>
        <dbReference type="SAM" id="Phobius"/>
    </source>
</evidence>
<dbReference type="OrthoDB" id="67317at2759"/>
<dbReference type="RefSeq" id="XP_001220156.1">
    <property type="nucleotide sequence ID" value="XM_001220155.1"/>
</dbReference>
<accession>Q2HFR9</accession>
<dbReference type="VEuPathDB" id="FungiDB:CHGG_00935"/>
<evidence type="ECO:0000256" key="2">
    <source>
        <dbReference type="ARBA" id="ARBA00022692"/>
    </source>
</evidence>
<protein>
    <submittedName>
        <fullName evidence="6">Uncharacterized protein</fullName>
    </submittedName>
</protein>
<dbReference type="AlphaFoldDB" id="Q2HFR9"/>
<dbReference type="eggNOG" id="ENOG502R96W">
    <property type="taxonomic scope" value="Eukaryota"/>
</dbReference>
<evidence type="ECO:0000256" key="1">
    <source>
        <dbReference type="ARBA" id="ARBA00004370"/>
    </source>
</evidence>
<dbReference type="HOGENOM" id="CLU_1885517_0_0_1"/>
<evidence type="ECO:0000313" key="7">
    <source>
        <dbReference type="Proteomes" id="UP000001056"/>
    </source>
</evidence>
<feature type="transmembrane region" description="Helical" evidence="5">
    <location>
        <begin position="50"/>
        <end position="67"/>
    </location>
</feature>
<reference evidence="7" key="1">
    <citation type="journal article" date="2015" name="Genome Announc.">
        <title>Draft genome sequence of the cellulolytic fungus Chaetomium globosum.</title>
        <authorList>
            <person name="Cuomo C.A."/>
            <person name="Untereiner W.A."/>
            <person name="Ma L.-J."/>
            <person name="Grabherr M."/>
            <person name="Birren B.W."/>
        </authorList>
    </citation>
    <scope>NUCLEOTIDE SEQUENCE [LARGE SCALE GENOMIC DNA]</scope>
    <source>
        <strain evidence="7">ATCC 6205 / CBS 148.51 / DSM 1962 / NBRC 6347 / NRRL 1970</strain>
    </source>
</reference>